<proteinExistence type="predicted"/>
<dbReference type="EMBL" id="FUKJ01000079">
    <property type="protein sequence ID" value="SJM90561.1"/>
    <property type="molecule type" value="Genomic_DNA"/>
</dbReference>
<comment type="subcellular location">
    <subcellularLocation>
        <location evidence="1">Cell outer membrane</location>
    </subcellularLocation>
</comment>
<dbReference type="InterPro" id="IPR006665">
    <property type="entry name" value="OmpA-like"/>
</dbReference>
<dbReference type="CDD" id="cd07185">
    <property type="entry name" value="OmpA_C-like"/>
    <property type="match status" value="1"/>
</dbReference>
<accession>A0A1R4H3D0</accession>
<feature type="signal peptide" evidence="5">
    <location>
        <begin position="1"/>
        <end position="24"/>
    </location>
</feature>
<keyword evidence="5" id="KW-0732">Signal</keyword>
<dbReference type="PROSITE" id="PS51123">
    <property type="entry name" value="OMPA_2"/>
    <property type="match status" value="1"/>
</dbReference>
<organism evidence="7 8">
    <name type="scientific">Crenothrix polyspora</name>
    <dbReference type="NCBI Taxonomy" id="360316"/>
    <lineage>
        <taxon>Bacteria</taxon>
        <taxon>Pseudomonadati</taxon>
        <taxon>Pseudomonadota</taxon>
        <taxon>Gammaproteobacteria</taxon>
        <taxon>Methylococcales</taxon>
        <taxon>Crenotrichaceae</taxon>
        <taxon>Crenothrix</taxon>
    </lineage>
</organism>
<evidence type="ECO:0000256" key="4">
    <source>
        <dbReference type="PROSITE-ProRule" id="PRU00473"/>
    </source>
</evidence>
<keyword evidence="2 4" id="KW-0472">Membrane</keyword>
<dbReference type="Gene3D" id="3.30.1330.60">
    <property type="entry name" value="OmpA-like domain"/>
    <property type="match status" value="1"/>
</dbReference>
<dbReference type="InterPro" id="IPR050330">
    <property type="entry name" value="Bact_OuterMem_StrucFunc"/>
</dbReference>
<dbReference type="AlphaFoldDB" id="A0A1R4H3D0"/>
<dbReference type="PANTHER" id="PTHR30329">
    <property type="entry name" value="STATOR ELEMENT OF FLAGELLAR MOTOR COMPLEX"/>
    <property type="match status" value="1"/>
</dbReference>
<dbReference type="SUPFAM" id="SSF103088">
    <property type="entry name" value="OmpA-like"/>
    <property type="match status" value="1"/>
</dbReference>
<evidence type="ECO:0000313" key="8">
    <source>
        <dbReference type="Proteomes" id="UP000195442"/>
    </source>
</evidence>
<dbReference type="InterPro" id="IPR006664">
    <property type="entry name" value="OMP_bac"/>
</dbReference>
<evidence type="ECO:0000256" key="5">
    <source>
        <dbReference type="SAM" id="SignalP"/>
    </source>
</evidence>
<dbReference type="InterPro" id="IPR036737">
    <property type="entry name" value="OmpA-like_sf"/>
</dbReference>
<evidence type="ECO:0000256" key="2">
    <source>
        <dbReference type="ARBA" id="ARBA00023136"/>
    </source>
</evidence>
<keyword evidence="3" id="KW-0998">Cell outer membrane</keyword>
<dbReference type="Pfam" id="PF00691">
    <property type="entry name" value="OmpA"/>
    <property type="match status" value="1"/>
</dbReference>
<dbReference type="PANTHER" id="PTHR30329:SF21">
    <property type="entry name" value="LIPOPROTEIN YIAD-RELATED"/>
    <property type="match status" value="1"/>
</dbReference>
<dbReference type="RefSeq" id="WP_179210137.1">
    <property type="nucleotide sequence ID" value="NZ_FUKJ01000079.1"/>
</dbReference>
<feature type="chain" id="PRO_5012571342" evidence="5">
    <location>
        <begin position="25"/>
        <end position="197"/>
    </location>
</feature>
<gene>
    <name evidence="7" type="ORF">CRENPOLYSF2_170021</name>
</gene>
<reference evidence="8" key="1">
    <citation type="submission" date="2017-02" db="EMBL/GenBank/DDBJ databases">
        <authorList>
            <person name="Daims H."/>
        </authorList>
    </citation>
    <scope>NUCLEOTIDE SEQUENCE [LARGE SCALE GENOMIC DNA]</scope>
</reference>
<evidence type="ECO:0000313" key="7">
    <source>
        <dbReference type="EMBL" id="SJM90561.1"/>
    </source>
</evidence>
<keyword evidence="8" id="KW-1185">Reference proteome</keyword>
<dbReference type="GO" id="GO:0009279">
    <property type="term" value="C:cell outer membrane"/>
    <property type="evidence" value="ECO:0007669"/>
    <property type="project" value="UniProtKB-SubCell"/>
</dbReference>
<evidence type="ECO:0000256" key="3">
    <source>
        <dbReference type="ARBA" id="ARBA00023237"/>
    </source>
</evidence>
<evidence type="ECO:0000259" key="6">
    <source>
        <dbReference type="PROSITE" id="PS51123"/>
    </source>
</evidence>
<evidence type="ECO:0000256" key="1">
    <source>
        <dbReference type="ARBA" id="ARBA00004442"/>
    </source>
</evidence>
<protein>
    <submittedName>
        <fullName evidence="7">OmpA/MotB domain-containing protein</fullName>
    </submittedName>
</protein>
<name>A0A1R4H3D0_9GAMM</name>
<dbReference type="PROSITE" id="PS51257">
    <property type="entry name" value="PROKAR_LIPOPROTEIN"/>
    <property type="match status" value="1"/>
</dbReference>
<sequence length="197" mass="20947">MKNSTVLFAIFGLMLAGCSGTTVVLVPDATGKVGKVSVKTKAGEQLLSQSGASTFAGTVDKAPSQVQVLDSTKIQDMFGTALANEPAPPLHYSIYFKSGSAELLPDSKPLLMTMFKAIQERKSCDISVIGHSDRVGDNGTNKGISLKRAESVANVLKTIGLSGDCLDVRYYGENDPVVPTADNVAEPRNRRVEIEVR</sequence>
<dbReference type="Proteomes" id="UP000195442">
    <property type="component" value="Unassembled WGS sequence"/>
</dbReference>
<dbReference type="PRINTS" id="PR01021">
    <property type="entry name" value="OMPADOMAIN"/>
</dbReference>
<feature type="domain" description="OmpA-like" evidence="6">
    <location>
        <begin position="83"/>
        <end position="197"/>
    </location>
</feature>